<feature type="domain" description="PAC" evidence="13">
    <location>
        <begin position="940"/>
        <end position="992"/>
    </location>
</feature>
<evidence type="ECO:0000256" key="6">
    <source>
        <dbReference type="ARBA" id="ARBA00022737"/>
    </source>
</evidence>
<feature type="domain" description="CBS" evidence="15">
    <location>
        <begin position="96"/>
        <end position="156"/>
    </location>
</feature>
<feature type="domain" description="PAS" evidence="12">
    <location>
        <begin position="326"/>
        <end position="390"/>
    </location>
</feature>
<name>A0A0F5YHX9_9CYAN</name>
<feature type="domain" description="PAS" evidence="12">
    <location>
        <begin position="863"/>
        <end position="937"/>
    </location>
</feature>
<gene>
    <name evidence="16" type="ORF">WN50_09245</name>
</gene>
<feature type="domain" description="PAC" evidence="13">
    <location>
        <begin position="1190"/>
        <end position="1252"/>
    </location>
</feature>
<dbReference type="CDD" id="cd01949">
    <property type="entry name" value="GGDEF"/>
    <property type="match status" value="1"/>
</dbReference>
<feature type="domain" description="CBS" evidence="15">
    <location>
        <begin position="17"/>
        <end position="88"/>
    </location>
</feature>
<evidence type="ECO:0008006" key="18">
    <source>
        <dbReference type="Google" id="ProtNLM"/>
    </source>
</evidence>
<feature type="domain" description="PAC" evidence="13">
    <location>
        <begin position="1073"/>
        <end position="1131"/>
    </location>
</feature>
<dbReference type="PROSITE" id="PS50887">
    <property type="entry name" value="GGDEF"/>
    <property type="match status" value="1"/>
</dbReference>
<dbReference type="SMART" id="SM00267">
    <property type="entry name" value="GGDEF"/>
    <property type="match status" value="1"/>
</dbReference>
<dbReference type="InterPro" id="IPR000014">
    <property type="entry name" value="PAS"/>
</dbReference>
<dbReference type="NCBIfam" id="TIGR00254">
    <property type="entry name" value="GGDEF"/>
    <property type="match status" value="1"/>
</dbReference>
<dbReference type="Pfam" id="PF08448">
    <property type="entry name" value="PAS_4"/>
    <property type="match status" value="2"/>
</dbReference>
<feature type="domain" description="PAS" evidence="12">
    <location>
        <begin position="993"/>
        <end position="1037"/>
    </location>
</feature>
<evidence type="ECO:0000256" key="7">
    <source>
        <dbReference type="ARBA" id="ARBA00022741"/>
    </source>
</evidence>
<evidence type="ECO:0000259" key="13">
    <source>
        <dbReference type="PROSITE" id="PS50113"/>
    </source>
</evidence>
<dbReference type="FunFam" id="2.10.70.100:FF:000001">
    <property type="entry name" value="Sensory transduction histidine kinase"/>
    <property type="match status" value="1"/>
</dbReference>
<dbReference type="Pfam" id="PF01590">
    <property type="entry name" value="GAF"/>
    <property type="match status" value="1"/>
</dbReference>
<dbReference type="InterPro" id="IPR013655">
    <property type="entry name" value="PAS_fold_3"/>
</dbReference>
<dbReference type="InterPro" id="IPR046342">
    <property type="entry name" value="CBS_dom_sf"/>
</dbReference>
<dbReference type="SUPFAM" id="SSF54631">
    <property type="entry name" value="CBS-domain pair"/>
    <property type="match status" value="2"/>
</dbReference>
<feature type="domain" description="PAC" evidence="13">
    <location>
        <begin position="810"/>
        <end position="862"/>
    </location>
</feature>
<dbReference type="SMART" id="SM00091">
    <property type="entry name" value="PAS"/>
    <property type="match status" value="7"/>
</dbReference>
<dbReference type="PROSITE" id="PS50112">
    <property type="entry name" value="PAS"/>
    <property type="match status" value="4"/>
</dbReference>
<evidence type="ECO:0000256" key="5">
    <source>
        <dbReference type="ARBA" id="ARBA00022692"/>
    </source>
</evidence>
<dbReference type="NCBIfam" id="TIGR00229">
    <property type="entry name" value="sensory_box"/>
    <property type="match status" value="6"/>
</dbReference>
<dbReference type="Pfam" id="PF08447">
    <property type="entry name" value="PAS_3"/>
    <property type="match status" value="3"/>
</dbReference>
<dbReference type="PATRIC" id="fig|1637645.4.peg.146"/>
<feature type="domain" description="CBS" evidence="15">
    <location>
        <begin position="163"/>
        <end position="224"/>
    </location>
</feature>
<dbReference type="Gene3D" id="3.30.70.270">
    <property type="match status" value="1"/>
</dbReference>
<feature type="domain" description="PAC" evidence="13">
    <location>
        <begin position="554"/>
        <end position="606"/>
    </location>
</feature>
<evidence type="ECO:0000259" key="15">
    <source>
        <dbReference type="PROSITE" id="PS51371"/>
    </source>
</evidence>
<dbReference type="OrthoDB" id="433883at2"/>
<keyword evidence="3" id="KW-0997">Cell inner membrane</keyword>
<keyword evidence="11" id="KW-0175">Coiled coil</keyword>
<feature type="coiled-coil region" evidence="11">
    <location>
        <begin position="1243"/>
        <end position="1281"/>
    </location>
</feature>
<keyword evidence="8" id="KW-1133">Transmembrane helix</keyword>
<dbReference type="PANTHER" id="PTHR44757">
    <property type="entry name" value="DIGUANYLATE CYCLASE DGCP"/>
    <property type="match status" value="1"/>
</dbReference>
<dbReference type="PROSITE" id="PS50113">
    <property type="entry name" value="PAC"/>
    <property type="match status" value="5"/>
</dbReference>
<dbReference type="SUPFAM" id="SSF55073">
    <property type="entry name" value="Nucleotide cyclase"/>
    <property type="match status" value="1"/>
</dbReference>
<evidence type="ECO:0000256" key="1">
    <source>
        <dbReference type="ARBA" id="ARBA00004429"/>
    </source>
</evidence>
<keyword evidence="9" id="KW-0472">Membrane</keyword>
<sequence length="1598" mass="182307">MPASSLSQFDSSLDAAINPNPLTVSPQTPLSEVFSLMCRSRKTCQLFTDDQIEDVETCCVLVIDDDRLVGLLTPGDIVQLIAEGMLDVQVSISEVMTVEPITLKRSQFENPFTLIHRFNQYQICHLPILSDQGQVLGLVTLESLRCCLPPLDFLKFRRVEEVMRREVIYVSPSATVQQATQQLAKSPENCLVIAEKIYNYQLQPLGFITAGDLVQFYALGLDDRIRVDQIMNFCLPLIHPDDNLIEADRRIQQHRISQLFVSSQSGQIAGIITPNCILKGLDAMEMYGVIQLLQQQVSLLLSQDVQLPSPQNGKVAPPKPDLNAAIVETVSNLVVVLDSQGRIVRFNQASEAVTGYSFREVRNQIFWEIFLSSEEQQQFKANFQTLPSSEFPPQQELTWLTKGGLQARTVSHFNSTLYNDAGQVEYVILTGEDITQYRQREKADDQLTEELKNRVDEGGEKSTQYLAKYRGSESQSQSEKERLKFLLSANPAIIYSCDYQTYKATFVSKNVRLILGYDPEEFLESYEFWWERVHPDDQAFIAVEMNKISEQGYYRYEYRFRHQDGNYRWMRDEVKLVQDERGNPVELVGYWIEISEYKQTEVILQEQEAILSSLCNSTTLMMGVVEILDNNIRHLWDNPATAKLLGCEVQQLKHQTCRGLGIPENLTVLWVKYCQETQQTQKPAHFEYTHQTIKGKNWFSATICPVPGNFSRPRCCYVVEDITERKRTEEALRHSTQNLLESQRIAHLGNWDFDVTTGKISWSEEVFRIFGLDPCEEEPNLEEWLEMIHSEDREQCYNILQRSLNTGEYFDIEYRLIRPDGELRYLHSQGEVIENLHSQAIRLFGVIIDITEQKLADQALCASEARYRALVEQMPATVYTITVGEASMPLYISPHIEQMLGYTTDEWMSNPQLWCQCLHPDDREQMSNRLKNLPSHDRPFVCEYRLLTRNQDVLWVQDAAVVIRDEDNTAILLQGVMLDITERKHTEVALRQSEERFSTLIRNLSVGVTLHGSEGEVLLCNPKAWQLVGLSEAELLGITSLPPEWKMIHEDGSPFPYNTHPVPQAIVTRQAVKNVLMGIYRPTVKAEAETELIWVLVSAEPQLREDGTVQQVICTCSDITILKKVQEDLRTSEQLYRTIAHNFPNGTIFLFDRNLRYLVADGQGLAHLQLRREALEGYTLSEVLSPETCTSVEPLYQTALAGSERVEEIQYQDQTYLVRAVPIRNEEGEVILGMIVYQNITEHKQAELALQRANQHLAEINQRLEQSVQELEQRHRESAIINQMIEFLQACHGVEEAYGPISEFLKQLFPGCSGTVLLSNQKTNQVESIATFGELAACELNLAFDDCWALRRGQIHLASDSQPGLFCTHVQRDPLPTASLCIPTIVQGQAFGLFYLRTQEFEGLSKGQQQLAQTVAEQISLGLSNLQLREELHNQSIRDPLTGLFNRRYLKEVLQREFQRSQRSGQPLGVIMVDIDHFKQFNDHFGHEAGDVVLQEVARFLQRQIRLSDVACRYGGEEMTLILPEMSLETVKARAEQLCEGIRQLQLSYQGKDLGRITASFGVAGFPDQGSTPETVIKKADEALYQAKNQGRNQVICA</sequence>
<dbReference type="InterPro" id="IPR029016">
    <property type="entry name" value="GAF-like_dom_sf"/>
</dbReference>
<dbReference type="SMART" id="SM00116">
    <property type="entry name" value="CBS"/>
    <property type="match status" value="4"/>
</dbReference>
<dbReference type="CDD" id="cd00130">
    <property type="entry name" value="PAS"/>
    <property type="match status" value="5"/>
</dbReference>
<feature type="domain" description="PAS" evidence="12">
    <location>
        <begin position="479"/>
        <end position="552"/>
    </location>
</feature>
<dbReference type="FunFam" id="3.30.70.270:FF:000001">
    <property type="entry name" value="Diguanylate cyclase domain protein"/>
    <property type="match status" value="1"/>
</dbReference>
<organism evidence="16 17">
    <name type="scientific">Limnoraphis robusta CS-951</name>
    <dbReference type="NCBI Taxonomy" id="1637645"/>
    <lineage>
        <taxon>Bacteria</taxon>
        <taxon>Bacillati</taxon>
        <taxon>Cyanobacteriota</taxon>
        <taxon>Cyanophyceae</taxon>
        <taxon>Oscillatoriophycideae</taxon>
        <taxon>Oscillatoriales</taxon>
        <taxon>Sirenicapillariaceae</taxon>
        <taxon>Limnoraphis</taxon>
    </lineage>
</organism>
<reference evidence="16 17" key="1">
    <citation type="submission" date="2015-06" db="EMBL/GenBank/DDBJ databases">
        <title>Draft genome assembly of filamentous brackish cyanobacterium Limnoraphis robusta strain CS-951.</title>
        <authorList>
            <person name="Willis A."/>
            <person name="Parks M."/>
            <person name="Burford M.A."/>
        </authorList>
    </citation>
    <scope>NUCLEOTIDE SEQUENCE [LARGE SCALE GENOMIC DNA]</scope>
    <source>
        <strain evidence="16 17">CS-951</strain>
    </source>
</reference>
<protein>
    <recommendedName>
        <fullName evidence="18">Diguanylate cyclase</fullName>
    </recommendedName>
</protein>
<dbReference type="InterPro" id="IPR035965">
    <property type="entry name" value="PAS-like_dom_sf"/>
</dbReference>
<dbReference type="PROSITE" id="PS51371">
    <property type="entry name" value="CBS"/>
    <property type="match status" value="4"/>
</dbReference>
<evidence type="ECO:0000313" key="17">
    <source>
        <dbReference type="Proteomes" id="UP000033607"/>
    </source>
</evidence>
<dbReference type="EMBL" id="LATL02000009">
    <property type="protein sequence ID" value="KKD38363.1"/>
    <property type="molecule type" value="Genomic_DNA"/>
</dbReference>
<dbReference type="SMART" id="SM00065">
    <property type="entry name" value="GAF"/>
    <property type="match status" value="1"/>
</dbReference>
<dbReference type="Gene3D" id="3.30.450.40">
    <property type="match status" value="1"/>
</dbReference>
<dbReference type="InterPro" id="IPR043128">
    <property type="entry name" value="Rev_trsase/Diguanyl_cyclase"/>
</dbReference>
<dbReference type="SMART" id="SM00086">
    <property type="entry name" value="PAC"/>
    <property type="match status" value="5"/>
</dbReference>
<dbReference type="InterPro" id="IPR013656">
    <property type="entry name" value="PAS_4"/>
</dbReference>
<dbReference type="Gene3D" id="2.10.70.100">
    <property type="match status" value="1"/>
</dbReference>
<dbReference type="GO" id="GO:0000166">
    <property type="term" value="F:nucleotide binding"/>
    <property type="evidence" value="ECO:0007669"/>
    <property type="project" value="UniProtKB-KW"/>
</dbReference>
<feature type="domain" description="GGDEF" evidence="14">
    <location>
        <begin position="1466"/>
        <end position="1598"/>
    </location>
</feature>
<dbReference type="InterPro" id="IPR003018">
    <property type="entry name" value="GAF"/>
</dbReference>
<dbReference type="RefSeq" id="WP_046278250.1">
    <property type="nucleotide sequence ID" value="NZ_LATL02000009.1"/>
</dbReference>
<dbReference type="PANTHER" id="PTHR44757:SF2">
    <property type="entry name" value="BIOFILM ARCHITECTURE MAINTENANCE PROTEIN MBAA"/>
    <property type="match status" value="1"/>
</dbReference>
<dbReference type="Pfam" id="PF13426">
    <property type="entry name" value="PAS_9"/>
    <property type="match status" value="2"/>
</dbReference>
<dbReference type="SUPFAM" id="SSF55785">
    <property type="entry name" value="PYP-like sensor domain (PAS domain)"/>
    <property type="match status" value="7"/>
</dbReference>
<evidence type="ECO:0000256" key="11">
    <source>
        <dbReference type="SAM" id="Coils"/>
    </source>
</evidence>
<dbReference type="GO" id="GO:0005886">
    <property type="term" value="C:plasma membrane"/>
    <property type="evidence" value="ECO:0007669"/>
    <property type="project" value="UniProtKB-SubCell"/>
</dbReference>
<dbReference type="InterPro" id="IPR000160">
    <property type="entry name" value="GGDEF_dom"/>
</dbReference>
<evidence type="ECO:0000256" key="3">
    <source>
        <dbReference type="ARBA" id="ARBA00022519"/>
    </source>
</evidence>
<dbReference type="SUPFAM" id="SSF55781">
    <property type="entry name" value="GAF domain-like"/>
    <property type="match status" value="1"/>
</dbReference>
<comment type="caution">
    <text evidence="16">The sequence shown here is derived from an EMBL/GenBank/DDBJ whole genome shotgun (WGS) entry which is preliminary data.</text>
</comment>
<keyword evidence="6" id="KW-0677">Repeat</keyword>
<proteinExistence type="predicted"/>
<dbReference type="InterPro" id="IPR052155">
    <property type="entry name" value="Biofilm_reg_signaling"/>
</dbReference>
<comment type="subcellular location">
    <subcellularLocation>
        <location evidence="1">Cell inner membrane</location>
        <topology evidence="1">Multi-pass membrane protein</topology>
    </subcellularLocation>
</comment>
<keyword evidence="2" id="KW-1003">Cell membrane</keyword>
<evidence type="ECO:0000259" key="12">
    <source>
        <dbReference type="PROSITE" id="PS50112"/>
    </source>
</evidence>
<feature type="domain" description="CBS" evidence="15">
    <location>
        <begin position="231"/>
        <end position="292"/>
    </location>
</feature>
<dbReference type="Proteomes" id="UP000033607">
    <property type="component" value="Unassembled WGS sequence"/>
</dbReference>
<dbReference type="InterPro" id="IPR000700">
    <property type="entry name" value="PAS-assoc_C"/>
</dbReference>
<keyword evidence="10" id="KW-0129">CBS domain</keyword>
<evidence type="ECO:0000256" key="9">
    <source>
        <dbReference type="ARBA" id="ARBA00023136"/>
    </source>
</evidence>
<keyword evidence="4" id="KW-0808">Transferase</keyword>
<accession>A0A0F5YHX9</accession>
<evidence type="ECO:0000256" key="4">
    <source>
        <dbReference type="ARBA" id="ARBA00022679"/>
    </source>
</evidence>
<keyword evidence="5" id="KW-0812">Transmembrane</keyword>
<dbReference type="Gene3D" id="3.10.580.10">
    <property type="entry name" value="CBS-domain"/>
    <property type="match status" value="2"/>
</dbReference>
<dbReference type="CDD" id="cd04620">
    <property type="entry name" value="CBS_two-component_sensor_histidine_kinase_repeat1"/>
    <property type="match status" value="1"/>
</dbReference>
<dbReference type="InterPro" id="IPR001610">
    <property type="entry name" value="PAC"/>
</dbReference>
<dbReference type="Pfam" id="PF00990">
    <property type="entry name" value="GGDEF"/>
    <property type="match status" value="1"/>
</dbReference>
<evidence type="ECO:0000256" key="10">
    <source>
        <dbReference type="PROSITE-ProRule" id="PRU00703"/>
    </source>
</evidence>
<evidence type="ECO:0000313" key="16">
    <source>
        <dbReference type="EMBL" id="KKD38363.1"/>
    </source>
</evidence>
<dbReference type="InterPro" id="IPR000644">
    <property type="entry name" value="CBS_dom"/>
</dbReference>
<dbReference type="Gene3D" id="3.30.450.20">
    <property type="entry name" value="PAS domain"/>
    <property type="match status" value="7"/>
</dbReference>
<dbReference type="GO" id="GO:0016740">
    <property type="term" value="F:transferase activity"/>
    <property type="evidence" value="ECO:0007669"/>
    <property type="project" value="UniProtKB-KW"/>
</dbReference>
<evidence type="ECO:0000259" key="14">
    <source>
        <dbReference type="PROSITE" id="PS50887"/>
    </source>
</evidence>
<dbReference type="InterPro" id="IPR029787">
    <property type="entry name" value="Nucleotide_cyclase"/>
</dbReference>
<evidence type="ECO:0000256" key="2">
    <source>
        <dbReference type="ARBA" id="ARBA00022475"/>
    </source>
</evidence>
<keyword evidence="7" id="KW-0547">Nucleotide-binding</keyword>
<evidence type="ECO:0000256" key="8">
    <source>
        <dbReference type="ARBA" id="ARBA00022989"/>
    </source>
</evidence>
<dbReference type="Pfam" id="PF00571">
    <property type="entry name" value="CBS"/>
    <property type="match status" value="3"/>
</dbReference>